<proteinExistence type="predicted"/>
<organism evidence="1 2">
    <name type="scientific">Methylobacterium gossipiicola</name>
    <dbReference type="NCBI Taxonomy" id="582675"/>
    <lineage>
        <taxon>Bacteria</taxon>
        <taxon>Pseudomonadati</taxon>
        <taxon>Pseudomonadota</taxon>
        <taxon>Alphaproteobacteria</taxon>
        <taxon>Hyphomicrobiales</taxon>
        <taxon>Methylobacteriaceae</taxon>
        <taxon>Methylobacterium</taxon>
    </lineage>
</organism>
<dbReference type="EMBL" id="FOPM01000027">
    <property type="protein sequence ID" value="SFH04863.1"/>
    <property type="molecule type" value="Genomic_DNA"/>
</dbReference>
<reference evidence="2" key="1">
    <citation type="submission" date="2016-10" db="EMBL/GenBank/DDBJ databases">
        <authorList>
            <person name="Varghese N."/>
            <person name="Submissions S."/>
        </authorList>
    </citation>
    <scope>NUCLEOTIDE SEQUENCE [LARGE SCALE GENOMIC DNA]</scope>
    <source>
        <strain evidence="2">Gh-105</strain>
    </source>
</reference>
<keyword evidence="2" id="KW-1185">Reference proteome</keyword>
<dbReference type="STRING" id="582675.SAMN05192565_12740"/>
<evidence type="ECO:0000313" key="1">
    <source>
        <dbReference type="EMBL" id="SFH04863.1"/>
    </source>
</evidence>
<sequence length="66" mass="6828">MPRRSATVTQADIARAIRAVQAAGLPVMRVIVRADGVAVETVKAADAVEPDAPLPPVADEGRVVVL</sequence>
<dbReference type="Proteomes" id="UP000199229">
    <property type="component" value="Unassembled WGS sequence"/>
</dbReference>
<dbReference type="AlphaFoldDB" id="A0A1I2WU72"/>
<dbReference type="OrthoDB" id="8004197at2"/>
<gene>
    <name evidence="1" type="ORF">SAMN05192565_12740</name>
</gene>
<dbReference type="RefSeq" id="WP_091974658.1">
    <property type="nucleotide sequence ID" value="NZ_FOPM01000027.1"/>
</dbReference>
<accession>A0A1I2WU72</accession>
<protein>
    <submittedName>
        <fullName evidence="1">Uncharacterized protein</fullName>
    </submittedName>
</protein>
<evidence type="ECO:0000313" key="2">
    <source>
        <dbReference type="Proteomes" id="UP000199229"/>
    </source>
</evidence>
<name>A0A1I2WU72_9HYPH</name>